<feature type="compositionally biased region" description="Polar residues" evidence="1">
    <location>
        <begin position="85"/>
        <end position="98"/>
    </location>
</feature>
<feature type="transmembrane region" description="Helical" evidence="2">
    <location>
        <begin position="108"/>
        <end position="130"/>
    </location>
</feature>
<feature type="region of interest" description="Disordered" evidence="1">
    <location>
        <begin position="1"/>
        <end position="27"/>
    </location>
</feature>
<dbReference type="AlphaFoldDB" id="A0AAJ0BF37"/>
<dbReference type="Pfam" id="PF26607">
    <property type="entry name" value="DUF8189"/>
    <property type="match status" value="2"/>
</dbReference>
<feature type="region of interest" description="Disordered" evidence="1">
    <location>
        <begin position="134"/>
        <end position="165"/>
    </location>
</feature>
<evidence type="ECO:0000256" key="2">
    <source>
        <dbReference type="SAM" id="Phobius"/>
    </source>
</evidence>
<feature type="region of interest" description="Disordered" evidence="1">
    <location>
        <begin position="54"/>
        <end position="98"/>
    </location>
</feature>
<organism evidence="4 5">
    <name type="scientific">Echria macrotheca</name>
    <dbReference type="NCBI Taxonomy" id="438768"/>
    <lineage>
        <taxon>Eukaryota</taxon>
        <taxon>Fungi</taxon>
        <taxon>Dikarya</taxon>
        <taxon>Ascomycota</taxon>
        <taxon>Pezizomycotina</taxon>
        <taxon>Sordariomycetes</taxon>
        <taxon>Sordariomycetidae</taxon>
        <taxon>Sordariales</taxon>
        <taxon>Schizotheciaceae</taxon>
        <taxon>Echria</taxon>
    </lineage>
</organism>
<comment type="caution">
    <text evidence="4">The sequence shown here is derived from an EMBL/GenBank/DDBJ whole genome shotgun (WGS) entry which is preliminary data.</text>
</comment>
<feature type="compositionally biased region" description="Low complexity" evidence="1">
    <location>
        <begin position="134"/>
        <end position="158"/>
    </location>
</feature>
<dbReference type="Proteomes" id="UP001239445">
    <property type="component" value="Unassembled WGS sequence"/>
</dbReference>
<keyword evidence="2" id="KW-0472">Membrane</keyword>
<dbReference type="InterPro" id="IPR058502">
    <property type="entry name" value="PLL-like_beta-prop"/>
</dbReference>
<feature type="domain" description="PLL-like beta propeller" evidence="3">
    <location>
        <begin position="361"/>
        <end position="517"/>
    </location>
</feature>
<sequence>MTQRNGDATAHPHVPGHTDGPAYSTLPEVIPSFRDATALPEVRASQNDKFLIDPTVVADPKRDKPAAVSQTNLSPPHDAPEETAEQTGDSGTVATQRKSWYRRGRNPIILGVVAVVAILAVVAITLGVVLSKNKSPGSATGGSSTSTSSPTPDKPGTPAAAFGTPIAFPTPAAGETPLSTCQGTVCPQLLATAQFATPATTFLFALGSDSAIWVRAVSNGSWESEWTSLGGNFISQPAAASMRDGRVDVFGVWAEDKSVRFKTFQNGVWEKEYTNLGGRASTAVTVCSRARDNLHVLVLDGGSDVYQKHVDDGVNWLPAQFGKWEQLGSYASSTVDMACVNEGGVQRIDLVAYGRGKPGYSFTFKKWDNVTAEWSGWVNATGSLRGDPAIVSTPDRADLFGVAENGTLWTQSWIRATGAFTEGIDLGGDFQSASAAVATGSSRVDVVVVGTDAQVWHKARIDGVWGTDWDSLGGYFNSAPRIVMMDRQRGEAVIFGLGPNGTIIHTAVTVGSGYKWGARQWFSDGGSMSAKWFRLGPA</sequence>
<name>A0AAJ0BF37_9PEZI</name>
<reference evidence="4" key="1">
    <citation type="submission" date="2023-06" db="EMBL/GenBank/DDBJ databases">
        <title>Genome-scale phylogeny and comparative genomics of the fungal order Sordariales.</title>
        <authorList>
            <consortium name="Lawrence Berkeley National Laboratory"/>
            <person name="Hensen N."/>
            <person name="Bonometti L."/>
            <person name="Westerberg I."/>
            <person name="Brannstrom I.O."/>
            <person name="Guillou S."/>
            <person name="Cros-Aarteil S."/>
            <person name="Calhoun S."/>
            <person name="Haridas S."/>
            <person name="Kuo A."/>
            <person name="Mondo S."/>
            <person name="Pangilinan J."/>
            <person name="Riley R."/>
            <person name="Labutti K."/>
            <person name="Andreopoulos B."/>
            <person name="Lipzen A."/>
            <person name="Chen C."/>
            <person name="Yanf M."/>
            <person name="Daum C."/>
            <person name="Ng V."/>
            <person name="Clum A."/>
            <person name="Steindorff A."/>
            <person name="Ohm R."/>
            <person name="Martin F."/>
            <person name="Silar P."/>
            <person name="Natvig D."/>
            <person name="Lalanne C."/>
            <person name="Gautier V."/>
            <person name="Ament-Velasquez S.L."/>
            <person name="Kruys A."/>
            <person name="Hutchinson M.I."/>
            <person name="Powell A.J."/>
            <person name="Barry K."/>
            <person name="Miller A.N."/>
            <person name="Grigoriev I.V."/>
            <person name="Debuchy R."/>
            <person name="Gladieux P."/>
            <person name="Thoren M.H."/>
            <person name="Johannesson H."/>
        </authorList>
    </citation>
    <scope>NUCLEOTIDE SEQUENCE</scope>
    <source>
        <strain evidence="4">PSN4</strain>
    </source>
</reference>
<evidence type="ECO:0000256" key="1">
    <source>
        <dbReference type="SAM" id="MobiDB-lite"/>
    </source>
</evidence>
<protein>
    <recommendedName>
        <fullName evidence="3">PLL-like beta propeller domain-containing protein</fullName>
    </recommendedName>
</protein>
<accession>A0AAJ0BF37</accession>
<dbReference type="EMBL" id="MU839831">
    <property type="protein sequence ID" value="KAK1757081.1"/>
    <property type="molecule type" value="Genomic_DNA"/>
</dbReference>
<evidence type="ECO:0000313" key="5">
    <source>
        <dbReference type="Proteomes" id="UP001239445"/>
    </source>
</evidence>
<feature type="domain" description="PLL-like beta propeller" evidence="3">
    <location>
        <begin position="203"/>
        <end position="301"/>
    </location>
</feature>
<proteinExistence type="predicted"/>
<gene>
    <name evidence="4" type="ORF">QBC47DRAFT_174829</name>
</gene>
<keyword evidence="2" id="KW-1133">Transmembrane helix</keyword>
<evidence type="ECO:0000259" key="3">
    <source>
        <dbReference type="Pfam" id="PF26607"/>
    </source>
</evidence>
<evidence type="ECO:0000313" key="4">
    <source>
        <dbReference type="EMBL" id="KAK1757081.1"/>
    </source>
</evidence>
<dbReference type="SUPFAM" id="SSF89372">
    <property type="entry name" value="Fucose-specific lectin"/>
    <property type="match status" value="2"/>
</dbReference>
<dbReference type="Gene3D" id="2.120.10.70">
    <property type="entry name" value="Fucose-specific lectin"/>
    <property type="match status" value="1"/>
</dbReference>
<keyword evidence="2" id="KW-0812">Transmembrane</keyword>
<keyword evidence="5" id="KW-1185">Reference proteome</keyword>